<dbReference type="Gene3D" id="3.30.479.30">
    <property type="entry name" value="Band 7 domain"/>
    <property type="match status" value="1"/>
</dbReference>
<dbReference type="GO" id="GO:0006508">
    <property type="term" value="P:proteolysis"/>
    <property type="evidence" value="ECO:0007669"/>
    <property type="project" value="UniProtKB-KW"/>
</dbReference>
<evidence type="ECO:0000256" key="6">
    <source>
        <dbReference type="RuleBase" id="RU364113"/>
    </source>
</evidence>
<dbReference type="InterPro" id="IPR001107">
    <property type="entry name" value="Band_7"/>
</dbReference>
<keyword evidence="9" id="KW-0645">Protease</keyword>
<organism evidence="9 10">
    <name type="scientific">Candidatus Endonucleibacter bathymodioli</name>
    <dbReference type="NCBI Taxonomy" id="539814"/>
    <lineage>
        <taxon>Bacteria</taxon>
        <taxon>Pseudomonadati</taxon>
        <taxon>Pseudomonadota</taxon>
        <taxon>Gammaproteobacteria</taxon>
        <taxon>Oceanospirillales</taxon>
        <taxon>Endozoicomonadaceae</taxon>
        <taxon>Candidatus Endonucleibacter</taxon>
    </lineage>
</organism>
<keyword evidence="9" id="KW-0378">Hydrolase</keyword>
<gene>
    <name evidence="9" type="primary">hflK</name>
    <name evidence="9" type="ORF">QS748_09470</name>
</gene>
<dbReference type="SMART" id="SM00244">
    <property type="entry name" value="PHB"/>
    <property type="match status" value="1"/>
</dbReference>
<feature type="region of interest" description="Disordered" evidence="7">
    <location>
        <begin position="60"/>
        <end position="85"/>
    </location>
</feature>
<dbReference type="PRINTS" id="PR00721">
    <property type="entry name" value="STOMATIN"/>
</dbReference>
<feature type="domain" description="Band 7" evidence="8">
    <location>
        <begin position="136"/>
        <end position="296"/>
    </location>
</feature>
<feature type="transmembrane region" description="Helical" evidence="6">
    <location>
        <begin position="121"/>
        <end position="141"/>
    </location>
</feature>
<dbReference type="CDD" id="cd03404">
    <property type="entry name" value="SPFH_HflK"/>
    <property type="match status" value="1"/>
</dbReference>
<comment type="subcellular location">
    <subcellularLocation>
        <location evidence="1">Membrane</location>
        <topology evidence="1">Single-pass membrane protein</topology>
    </subcellularLocation>
</comment>
<protein>
    <recommendedName>
        <fullName evidence="6">Protein HflK</fullName>
    </recommendedName>
</protein>
<comment type="caution">
    <text evidence="9">The sequence shown here is derived from an EMBL/GenBank/DDBJ whole genome shotgun (WGS) entry which is preliminary data.</text>
</comment>
<comment type="similarity">
    <text evidence="2 6">Belongs to the band 7/mec-2 family. HflK subfamily.</text>
</comment>
<evidence type="ECO:0000313" key="10">
    <source>
        <dbReference type="Proteomes" id="UP001178148"/>
    </source>
</evidence>
<evidence type="ECO:0000256" key="3">
    <source>
        <dbReference type="ARBA" id="ARBA00022692"/>
    </source>
</evidence>
<dbReference type="InterPro" id="IPR020980">
    <property type="entry name" value="Membrane_HflK_N"/>
</dbReference>
<reference evidence="9 10" key="1">
    <citation type="journal article" date="2023" name="bioRxiv">
        <title>An intranuclear bacterial parasite of deep-sea mussels expresses apoptosis inhibitors acquired from its host.</title>
        <authorList>
            <person name="Gonzalez Porras M.A."/>
            <person name="Assie A."/>
            <person name="Tietjen M."/>
            <person name="Violette M."/>
            <person name="Kleiner M."/>
            <person name="Gruber-Vodicka H."/>
            <person name="Dubilier N."/>
            <person name="Leisch N."/>
        </authorList>
    </citation>
    <scope>NUCLEOTIDE SEQUENCE [LARGE SCALE GENOMIC DNA]</scope>
    <source>
        <strain evidence="9">IAP13</strain>
    </source>
</reference>
<keyword evidence="10" id="KW-1185">Reference proteome</keyword>
<keyword evidence="3 6" id="KW-0812">Transmembrane</keyword>
<dbReference type="Pfam" id="PF01145">
    <property type="entry name" value="Band_7"/>
    <property type="match status" value="1"/>
</dbReference>
<dbReference type="InterPro" id="IPR036013">
    <property type="entry name" value="Band_7/SPFH_dom_sf"/>
</dbReference>
<dbReference type="InterPro" id="IPR050710">
    <property type="entry name" value="Band7/mec-2_domain"/>
</dbReference>
<evidence type="ECO:0000313" key="9">
    <source>
        <dbReference type="EMBL" id="MDP0589392.1"/>
    </source>
</evidence>
<dbReference type="SUPFAM" id="SSF117892">
    <property type="entry name" value="Band 7/SPFH domain"/>
    <property type="match status" value="1"/>
</dbReference>
<keyword evidence="4 6" id="KW-1133">Transmembrane helix</keyword>
<dbReference type="PANTHER" id="PTHR43327:SF2">
    <property type="entry name" value="MODULATOR OF FTSH PROTEASE HFLK"/>
    <property type="match status" value="1"/>
</dbReference>
<dbReference type="InterPro" id="IPR001972">
    <property type="entry name" value="Stomatin_HflK_fam"/>
</dbReference>
<accession>A0AA90SDJ3</accession>
<dbReference type="PANTHER" id="PTHR43327">
    <property type="entry name" value="STOMATIN-LIKE PROTEIN 2, MITOCHONDRIAL"/>
    <property type="match status" value="1"/>
</dbReference>
<feature type="compositionally biased region" description="Polar residues" evidence="7">
    <location>
        <begin position="60"/>
        <end position="70"/>
    </location>
</feature>
<name>A0AA90SDJ3_9GAMM</name>
<dbReference type="Pfam" id="PF12221">
    <property type="entry name" value="HflK_N"/>
    <property type="match status" value="1"/>
</dbReference>
<comment type="subunit">
    <text evidence="6">HflC and HflK may interact to form a multimeric complex.</text>
</comment>
<comment type="function">
    <text evidence="6">HflC and HflK could encode or regulate a protease.</text>
</comment>
<dbReference type="AlphaFoldDB" id="A0AA90SDJ3"/>
<evidence type="ECO:0000256" key="5">
    <source>
        <dbReference type="ARBA" id="ARBA00023136"/>
    </source>
</evidence>
<dbReference type="InterPro" id="IPR010201">
    <property type="entry name" value="HflK"/>
</dbReference>
<evidence type="ECO:0000256" key="2">
    <source>
        <dbReference type="ARBA" id="ARBA00006971"/>
    </source>
</evidence>
<dbReference type="GO" id="GO:0016020">
    <property type="term" value="C:membrane"/>
    <property type="evidence" value="ECO:0007669"/>
    <property type="project" value="UniProtKB-SubCell"/>
</dbReference>
<keyword evidence="5 6" id="KW-0472">Membrane</keyword>
<evidence type="ECO:0000256" key="4">
    <source>
        <dbReference type="ARBA" id="ARBA00022989"/>
    </source>
</evidence>
<evidence type="ECO:0000256" key="7">
    <source>
        <dbReference type="SAM" id="MobiDB-lite"/>
    </source>
</evidence>
<dbReference type="EMBL" id="JASXSV010000013">
    <property type="protein sequence ID" value="MDP0589392.1"/>
    <property type="molecule type" value="Genomic_DNA"/>
</dbReference>
<dbReference type="Proteomes" id="UP001178148">
    <property type="component" value="Unassembled WGS sequence"/>
</dbReference>
<proteinExistence type="inferred from homology"/>
<evidence type="ECO:0000259" key="8">
    <source>
        <dbReference type="SMART" id="SM00244"/>
    </source>
</evidence>
<dbReference type="GO" id="GO:0008233">
    <property type="term" value="F:peptidase activity"/>
    <property type="evidence" value="ECO:0007669"/>
    <property type="project" value="UniProtKB-KW"/>
</dbReference>
<evidence type="ECO:0000256" key="1">
    <source>
        <dbReference type="ARBA" id="ARBA00004167"/>
    </source>
</evidence>
<dbReference type="NCBIfam" id="TIGR01933">
    <property type="entry name" value="hflK"/>
    <property type="match status" value="1"/>
</dbReference>
<sequence>MNDDCYTGFYLVCVKRTILLTALIHRLPAIQEASLAGGESLSNATIVIFFDTDFTGMHMSWNSPGGNNQDPWGGNNRGKKQDPPDLDDIFRKLQGKINDIFGGNSGGGSGQKNVSGSSSGMVIIGLVVLAAVYLWNAVYVVDEKERAVILRLGVYHETVGPGLHLYFPGIEEKFQERVTEFRTYNLRTKMLTKDENIVEVAISVQYNIADVKNYVLNVAKPLMSLEEAAQSALRHVVGSSDMHQVLTEGREIMGVDVRNRLQNYLESYGAGLSIRKINIESAQPPKEVQTAFDDVIRAREDEERAKNRAESYSNKIIPEARGLAQRAMEDANGYHDEVIAKAEGEARRFNDLYKEYSKAPDVTRERLYLVAVEEVLVKASTVLVDIKGGNNMMYLPLDKLTKTKGDVPNTLTRDFTETELNEVTNRVTDELNQRMNNARSNSNGRSRR</sequence>